<feature type="DNA-binding region" description="HMG box" evidence="1">
    <location>
        <begin position="410"/>
        <end position="466"/>
    </location>
</feature>
<dbReference type="InterPro" id="IPR036910">
    <property type="entry name" value="HMG_box_dom_sf"/>
</dbReference>
<dbReference type="SMART" id="SM00398">
    <property type="entry name" value="HMG"/>
    <property type="match status" value="3"/>
</dbReference>
<evidence type="ECO:0000313" key="6">
    <source>
        <dbReference type="Proteomes" id="UP000245207"/>
    </source>
</evidence>
<dbReference type="Gene3D" id="1.10.30.10">
    <property type="entry name" value="High mobility group box domain"/>
    <property type="match status" value="3"/>
</dbReference>
<evidence type="ECO:0000256" key="2">
    <source>
        <dbReference type="SAM" id="Coils"/>
    </source>
</evidence>
<evidence type="ECO:0000256" key="3">
    <source>
        <dbReference type="SAM" id="MobiDB-lite"/>
    </source>
</evidence>
<dbReference type="Proteomes" id="UP000245207">
    <property type="component" value="Unassembled WGS sequence"/>
</dbReference>
<dbReference type="GO" id="GO:0005634">
    <property type="term" value="C:nucleus"/>
    <property type="evidence" value="ECO:0007669"/>
    <property type="project" value="UniProtKB-UniRule"/>
</dbReference>
<keyword evidence="1" id="KW-0539">Nucleus</keyword>
<dbReference type="SUPFAM" id="SSF47095">
    <property type="entry name" value="HMG-box"/>
    <property type="match status" value="3"/>
</dbReference>
<dbReference type="InterPro" id="IPR009071">
    <property type="entry name" value="HMG_box_dom"/>
</dbReference>
<organism evidence="5 6">
    <name type="scientific">Artemisia annua</name>
    <name type="common">Sweet wormwood</name>
    <dbReference type="NCBI Taxonomy" id="35608"/>
    <lineage>
        <taxon>Eukaryota</taxon>
        <taxon>Viridiplantae</taxon>
        <taxon>Streptophyta</taxon>
        <taxon>Embryophyta</taxon>
        <taxon>Tracheophyta</taxon>
        <taxon>Spermatophyta</taxon>
        <taxon>Magnoliopsida</taxon>
        <taxon>eudicotyledons</taxon>
        <taxon>Gunneridae</taxon>
        <taxon>Pentapetalae</taxon>
        <taxon>asterids</taxon>
        <taxon>campanulids</taxon>
        <taxon>Asterales</taxon>
        <taxon>Asteraceae</taxon>
        <taxon>Asteroideae</taxon>
        <taxon>Anthemideae</taxon>
        <taxon>Artemisiinae</taxon>
        <taxon>Artemisia</taxon>
    </lineage>
</organism>
<feature type="region of interest" description="Disordered" evidence="3">
    <location>
        <begin position="15"/>
        <end position="81"/>
    </location>
</feature>
<evidence type="ECO:0000313" key="5">
    <source>
        <dbReference type="EMBL" id="PWA95034.1"/>
    </source>
</evidence>
<comment type="caution">
    <text evidence="5">The sequence shown here is derived from an EMBL/GenBank/DDBJ whole genome shotgun (WGS) entry which is preliminary data.</text>
</comment>
<accession>A0A2U1QAK0</accession>
<protein>
    <submittedName>
        <fullName evidence="5">High mobility group (HMG) box domain-containing protein</fullName>
    </submittedName>
</protein>
<keyword evidence="2" id="KW-0175">Coiled coil</keyword>
<dbReference type="EMBL" id="PKPP01000270">
    <property type="protein sequence ID" value="PWA95034.1"/>
    <property type="molecule type" value="Genomic_DNA"/>
</dbReference>
<gene>
    <name evidence="5" type="ORF">CTI12_AA053630</name>
</gene>
<feature type="domain" description="HMG box" evidence="4">
    <location>
        <begin position="410"/>
        <end position="466"/>
    </location>
</feature>
<evidence type="ECO:0000256" key="1">
    <source>
        <dbReference type="PROSITE-ProRule" id="PRU00267"/>
    </source>
</evidence>
<name>A0A2U1QAK0_ARTAN</name>
<dbReference type="STRING" id="35608.A0A2U1QAK0"/>
<evidence type="ECO:0000259" key="4">
    <source>
        <dbReference type="PROSITE" id="PS50118"/>
    </source>
</evidence>
<feature type="coiled-coil region" evidence="2">
    <location>
        <begin position="324"/>
        <end position="380"/>
    </location>
</feature>
<keyword evidence="1" id="KW-0238">DNA-binding</keyword>
<dbReference type="InterPro" id="IPR044601">
    <property type="entry name" value="HMGB6/HMGB13"/>
</dbReference>
<dbReference type="GO" id="GO:0003677">
    <property type="term" value="F:DNA binding"/>
    <property type="evidence" value="ECO:0007669"/>
    <property type="project" value="UniProtKB-UniRule"/>
</dbReference>
<feature type="coiled-coil region" evidence="2">
    <location>
        <begin position="437"/>
        <end position="475"/>
    </location>
</feature>
<feature type="domain" description="HMG box" evidence="4">
    <location>
        <begin position="276"/>
        <end position="342"/>
    </location>
</feature>
<feature type="DNA-binding region" description="HMG box" evidence="1">
    <location>
        <begin position="276"/>
        <end position="342"/>
    </location>
</feature>
<dbReference type="PANTHER" id="PTHR46912">
    <property type="entry name" value="HIGH MOBILITY GROUP B PROTEIN 13"/>
    <property type="match status" value="1"/>
</dbReference>
<keyword evidence="6" id="KW-1185">Reference proteome</keyword>
<dbReference type="PROSITE" id="PS50118">
    <property type="entry name" value="HMG_BOX_2"/>
    <property type="match status" value="3"/>
</dbReference>
<dbReference type="CDD" id="cd22006">
    <property type="entry name" value="HMG-box_AtHMGB6-like_rpt1"/>
    <property type="match status" value="1"/>
</dbReference>
<feature type="DNA-binding region" description="HMG box" evidence="1">
    <location>
        <begin position="158"/>
        <end position="226"/>
    </location>
</feature>
<feature type="region of interest" description="Disordered" evidence="3">
    <location>
        <begin position="256"/>
        <end position="280"/>
    </location>
</feature>
<dbReference type="OrthoDB" id="1919336at2759"/>
<sequence>MADIAAANPVLIPTKKRTKKALKPKTSNETNIVPEPKISNAPLVPDISTGKENAVSKAKKPSKAKKDPKPKSENAAFSFEKEMQEMQEKLEKMTLEKQQAEEKLKMKEQELESRNEEQEKVKMELKKLQKLKEFKPTMTLPLLHSSKDKDQVKKKCETKKPATPYIMWCKEHWAEVKNENPESEFSEMASILAAKWKALTPEEKKPYEEKYQIEKAAYVKIVGNEKREIEAMKLLEEDQKQKTAMELLEQYLQFKQEAEKEGDNKKNKKEKDPLKPKRPESAYFLFMNERRAALVAESKSAVEIAKITGEEWKNMTEKQKAPYEKVAKQKNEKYTQEMEVYKQNKEEEAENAKKEEDELLKVLKQEALQLLKKKEKTETIIKVSYLYTSQDLKHKTRFLQRIFTVQDSNKETRKELSKEKPGISNAQVTALISVKWKELSEEEKQKWNAEAAEAMEAYKKELEEYNKNAEEITEHDN</sequence>
<proteinExistence type="predicted"/>
<feature type="domain" description="HMG box" evidence="4">
    <location>
        <begin position="158"/>
        <end position="226"/>
    </location>
</feature>
<dbReference type="Pfam" id="PF00505">
    <property type="entry name" value="HMG_box"/>
    <property type="match status" value="3"/>
</dbReference>
<dbReference type="PANTHER" id="PTHR46912:SF1">
    <property type="entry name" value="HIGH MOBILITY GROUP B PROTEIN 13"/>
    <property type="match status" value="1"/>
</dbReference>
<reference evidence="5 6" key="1">
    <citation type="journal article" date="2018" name="Mol. Plant">
        <title>The genome of Artemisia annua provides insight into the evolution of Asteraceae family and artemisinin biosynthesis.</title>
        <authorList>
            <person name="Shen Q."/>
            <person name="Zhang L."/>
            <person name="Liao Z."/>
            <person name="Wang S."/>
            <person name="Yan T."/>
            <person name="Shi P."/>
            <person name="Liu M."/>
            <person name="Fu X."/>
            <person name="Pan Q."/>
            <person name="Wang Y."/>
            <person name="Lv Z."/>
            <person name="Lu X."/>
            <person name="Zhang F."/>
            <person name="Jiang W."/>
            <person name="Ma Y."/>
            <person name="Chen M."/>
            <person name="Hao X."/>
            <person name="Li L."/>
            <person name="Tang Y."/>
            <person name="Lv G."/>
            <person name="Zhou Y."/>
            <person name="Sun X."/>
            <person name="Brodelius P.E."/>
            <person name="Rose J.K.C."/>
            <person name="Tang K."/>
        </authorList>
    </citation>
    <scope>NUCLEOTIDE SEQUENCE [LARGE SCALE GENOMIC DNA]</scope>
    <source>
        <strain evidence="6">cv. Huhao1</strain>
        <tissue evidence="5">Leaf</tissue>
    </source>
</reference>
<dbReference type="AlphaFoldDB" id="A0A2U1QAK0"/>